<feature type="region of interest" description="Disordered" evidence="1">
    <location>
        <begin position="119"/>
        <end position="163"/>
    </location>
</feature>
<keyword evidence="3" id="KW-1185">Reference proteome</keyword>
<reference evidence="3" key="1">
    <citation type="journal article" date="2019" name="Int. J. Syst. Evol. Microbiol.">
        <title>The Global Catalogue of Microorganisms (GCM) 10K type strain sequencing project: providing services to taxonomists for standard genome sequencing and annotation.</title>
        <authorList>
            <consortium name="The Broad Institute Genomics Platform"/>
            <consortium name="The Broad Institute Genome Sequencing Center for Infectious Disease"/>
            <person name="Wu L."/>
            <person name="Ma J."/>
        </authorList>
    </citation>
    <scope>NUCLEOTIDE SEQUENCE [LARGE SCALE GENOMIC DNA]</scope>
    <source>
        <strain evidence="3">JCM 16902</strain>
    </source>
</reference>
<sequence>MPPRGSSRAAGAVVVVSGVTGTVVGSTALLEDVVELPCGSAVPGVTGSVEVVADGEPLVDAARGEVFVVSDPHPATTREASDTNPTPTDRFRRDKGRAGRIGATSGCCGSDVTLGWRTHPTTTRANGASPHLRTDEIWRRPTKHERALSTGDRALSDRGGGEI</sequence>
<dbReference type="Proteomes" id="UP001501074">
    <property type="component" value="Unassembled WGS sequence"/>
</dbReference>
<dbReference type="EMBL" id="BAAAZO010000003">
    <property type="protein sequence ID" value="GAA3609941.1"/>
    <property type="molecule type" value="Genomic_DNA"/>
</dbReference>
<feature type="compositionally biased region" description="Basic and acidic residues" evidence="1">
    <location>
        <begin position="132"/>
        <end position="147"/>
    </location>
</feature>
<accession>A0ABP6ZHH5</accession>
<comment type="caution">
    <text evidence="2">The sequence shown here is derived from an EMBL/GenBank/DDBJ whole genome shotgun (WGS) entry which is preliminary data.</text>
</comment>
<evidence type="ECO:0000256" key="1">
    <source>
        <dbReference type="SAM" id="MobiDB-lite"/>
    </source>
</evidence>
<feature type="compositionally biased region" description="Basic and acidic residues" evidence="1">
    <location>
        <begin position="154"/>
        <end position="163"/>
    </location>
</feature>
<protein>
    <submittedName>
        <fullName evidence="2">Uncharacterized protein</fullName>
    </submittedName>
</protein>
<feature type="region of interest" description="Disordered" evidence="1">
    <location>
        <begin position="69"/>
        <end position="104"/>
    </location>
</feature>
<evidence type="ECO:0000313" key="3">
    <source>
        <dbReference type="Proteomes" id="UP001501074"/>
    </source>
</evidence>
<proteinExistence type="predicted"/>
<evidence type="ECO:0000313" key="2">
    <source>
        <dbReference type="EMBL" id="GAA3609941.1"/>
    </source>
</evidence>
<gene>
    <name evidence="2" type="ORF">GCM10022223_27520</name>
</gene>
<name>A0ABP6ZHH5_9ACTN</name>
<organism evidence="2 3">
    <name type="scientific">Kineosporia mesophila</name>
    <dbReference type="NCBI Taxonomy" id="566012"/>
    <lineage>
        <taxon>Bacteria</taxon>
        <taxon>Bacillati</taxon>
        <taxon>Actinomycetota</taxon>
        <taxon>Actinomycetes</taxon>
        <taxon>Kineosporiales</taxon>
        <taxon>Kineosporiaceae</taxon>
        <taxon>Kineosporia</taxon>
    </lineage>
</organism>